<evidence type="ECO:0000256" key="2">
    <source>
        <dbReference type="ARBA" id="ARBA00022448"/>
    </source>
</evidence>
<dbReference type="Gene3D" id="1.20.1560.10">
    <property type="entry name" value="ABC transporter type 1, transmembrane domain"/>
    <property type="match status" value="1"/>
</dbReference>
<dbReference type="Gene3D" id="3.90.70.10">
    <property type="entry name" value="Cysteine proteinases"/>
    <property type="match status" value="1"/>
</dbReference>
<dbReference type="InterPro" id="IPR039421">
    <property type="entry name" value="Type_1_exporter"/>
</dbReference>
<dbReference type="AlphaFoldDB" id="A0A2M9R5Q5"/>
<dbReference type="PROSITE" id="PS50929">
    <property type="entry name" value="ABC_TM1F"/>
    <property type="match status" value="1"/>
</dbReference>
<dbReference type="Gene3D" id="3.40.50.300">
    <property type="entry name" value="P-loop containing nucleotide triphosphate hydrolases"/>
    <property type="match status" value="1"/>
</dbReference>
<gene>
    <name evidence="14" type="ORF">CDL10_06375</name>
</gene>
<evidence type="ECO:0000256" key="6">
    <source>
        <dbReference type="ARBA" id="ARBA00022801"/>
    </source>
</evidence>
<feature type="domain" description="Peptidase C39" evidence="13">
    <location>
        <begin position="10"/>
        <end position="149"/>
    </location>
</feature>
<dbReference type="PROSITE" id="PS50893">
    <property type="entry name" value="ABC_TRANSPORTER_2"/>
    <property type="match status" value="1"/>
</dbReference>
<feature type="domain" description="ABC transporter" evidence="11">
    <location>
        <begin position="513"/>
        <end position="748"/>
    </location>
</feature>
<dbReference type="GO" id="GO:0005524">
    <property type="term" value="F:ATP binding"/>
    <property type="evidence" value="ECO:0007669"/>
    <property type="project" value="UniProtKB-KW"/>
</dbReference>
<dbReference type="InterPro" id="IPR011527">
    <property type="entry name" value="ABC1_TM_dom"/>
</dbReference>
<dbReference type="Proteomes" id="UP000231960">
    <property type="component" value="Unassembled WGS sequence"/>
</dbReference>
<evidence type="ECO:0000313" key="15">
    <source>
        <dbReference type="Proteomes" id="UP000231960"/>
    </source>
</evidence>
<dbReference type="InterPro" id="IPR005074">
    <property type="entry name" value="Peptidase_C39"/>
</dbReference>
<dbReference type="SMART" id="SM00382">
    <property type="entry name" value="AAA"/>
    <property type="match status" value="1"/>
</dbReference>
<dbReference type="EMBL" id="NIPO01000001">
    <property type="protein sequence ID" value="PJR04192.1"/>
    <property type="molecule type" value="Genomic_DNA"/>
</dbReference>
<dbReference type="InterPro" id="IPR003593">
    <property type="entry name" value="AAA+_ATPase"/>
</dbReference>
<dbReference type="InterPro" id="IPR003439">
    <property type="entry name" value="ABC_transporter-like_ATP-bd"/>
</dbReference>
<evidence type="ECO:0000256" key="1">
    <source>
        <dbReference type="ARBA" id="ARBA00004651"/>
    </source>
</evidence>
<evidence type="ECO:0000256" key="9">
    <source>
        <dbReference type="ARBA" id="ARBA00023136"/>
    </source>
</evidence>
<dbReference type="PANTHER" id="PTHR43394">
    <property type="entry name" value="ATP-DEPENDENT PERMEASE MDL1, MITOCHONDRIAL"/>
    <property type="match status" value="1"/>
</dbReference>
<dbReference type="FunFam" id="3.40.50.300:FF:000221">
    <property type="entry name" value="Multidrug ABC transporter ATP-binding protein"/>
    <property type="match status" value="1"/>
</dbReference>
<dbReference type="Pfam" id="PF00664">
    <property type="entry name" value="ABC_membrane"/>
    <property type="match status" value="1"/>
</dbReference>
<dbReference type="SUPFAM" id="SSF52540">
    <property type="entry name" value="P-loop containing nucleoside triphosphate hydrolases"/>
    <property type="match status" value="1"/>
</dbReference>
<comment type="caution">
    <text evidence="14">The sequence shown here is derived from an EMBL/GenBank/DDBJ whole genome shotgun (WGS) entry which is preliminary data.</text>
</comment>
<dbReference type="Pfam" id="PF03412">
    <property type="entry name" value="Peptidase_C39"/>
    <property type="match status" value="1"/>
</dbReference>
<feature type="transmembrane region" description="Helical" evidence="10">
    <location>
        <begin position="196"/>
        <end position="217"/>
    </location>
</feature>
<dbReference type="SUPFAM" id="SSF90123">
    <property type="entry name" value="ABC transporter transmembrane region"/>
    <property type="match status" value="1"/>
</dbReference>
<dbReference type="InterPro" id="IPR036640">
    <property type="entry name" value="ABC1_TM_sf"/>
</dbReference>
<dbReference type="RefSeq" id="WP_100677755.1">
    <property type="nucleotide sequence ID" value="NZ_NIPO01000001.1"/>
</dbReference>
<keyword evidence="7 14" id="KW-0067">ATP-binding</keyword>
<dbReference type="Pfam" id="PF00005">
    <property type="entry name" value="ABC_tran"/>
    <property type="match status" value="1"/>
</dbReference>
<evidence type="ECO:0000256" key="8">
    <source>
        <dbReference type="ARBA" id="ARBA00022989"/>
    </source>
</evidence>
<dbReference type="GO" id="GO:0006508">
    <property type="term" value="P:proteolysis"/>
    <property type="evidence" value="ECO:0007669"/>
    <property type="project" value="InterPro"/>
</dbReference>
<dbReference type="CDD" id="cd18571">
    <property type="entry name" value="ABC_6TM_peptidase_like"/>
    <property type="match status" value="1"/>
</dbReference>
<feature type="transmembrane region" description="Helical" evidence="10">
    <location>
        <begin position="232"/>
        <end position="251"/>
    </location>
</feature>
<keyword evidence="2" id="KW-0813">Transport</keyword>
<keyword evidence="3" id="KW-1003">Cell membrane</keyword>
<keyword evidence="5" id="KW-0547">Nucleotide-binding</keyword>
<organism evidence="14 15">
    <name type="scientific">Avrilella dinanensis</name>
    <dbReference type="NCBI Taxonomy" id="2008672"/>
    <lineage>
        <taxon>Bacteria</taxon>
        <taxon>Pseudomonadati</taxon>
        <taxon>Bacteroidota</taxon>
        <taxon>Flavobacteriia</taxon>
        <taxon>Flavobacteriales</taxon>
        <taxon>Flavobacteriaceae</taxon>
        <taxon>Avrilella</taxon>
    </lineage>
</organism>
<dbReference type="PANTHER" id="PTHR43394:SF1">
    <property type="entry name" value="ATP-BINDING CASSETTE SUB-FAMILY B MEMBER 10, MITOCHONDRIAL"/>
    <property type="match status" value="1"/>
</dbReference>
<reference evidence="14 15" key="1">
    <citation type="submission" date="2017-06" db="EMBL/GenBank/DDBJ databases">
        <title>Description of Avrilella dinanensis gen. nov. sp. nov.</title>
        <authorList>
            <person name="Leyer C."/>
            <person name="Sassi M."/>
            <person name="Minet J."/>
            <person name="Kayal S."/>
            <person name="Cattoir V."/>
        </authorList>
    </citation>
    <scope>NUCLEOTIDE SEQUENCE [LARGE SCALE GENOMIC DNA]</scope>
    <source>
        <strain evidence="14 15">UR159</strain>
    </source>
</reference>
<dbReference type="CDD" id="cd02418">
    <property type="entry name" value="Peptidase_C39B"/>
    <property type="match status" value="1"/>
</dbReference>
<evidence type="ECO:0000259" key="13">
    <source>
        <dbReference type="PROSITE" id="PS50990"/>
    </source>
</evidence>
<keyword evidence="8 10" id="KW-1133">Transmembrane helix</keyword>
<dbReference type="GO" id="GO:0015421">
    <property type="term" value="F:ABC-type oligopeptide transporter activity"/>
    <property type="evidence" value="ECO:0007669"/>
    <property type="project" value="TreeGrafter"/>
</dbReference>
<comment type="subcellular location">
    <subcellularLocation>
        <location evidence="1">Cell membrane</location>
        <topology evidence="1">Multi-pass membrane protein</topology>
    </subcellularLocation>
</comment>
<protein>
    <submittedName>
        <fullName evidence="14">ABC transporter ATP-binding protein</fullName>
    </submittedName>
</protein>
<evidence type="ECO:0000259" key="12">
    <source>
        <dbReference type="PROSITE" id="PS50929"/>
    </source>
</evidence>
<feature type="transmembrane region" description="Helical" evidence="10">
    <location>
        <begin position="307"/>
        <end position="330"/>
    </location>
</feature>
<sequence length="754" mass="85413">MPKKFPHYKQADAKDCGATCLKIIAKHYGRTLNIQTLRELSETTREGANLLSLSEAAEQIGFRTLGVKLSLEKLLEAPLPCILHWNKNHYVVLSSLNPSKGGKFFRKGNKQIPSPLGRVRVGISDPAFGLLEYTQEEFLKHWIGNNADETTEEGIALLLEPTPNFYEQAPPPKEGAGGRIFGFRFLSKYLFKYKSFIIQLAIGLLAGSILQLIFPFLTQSIVDVGIQNQNMHFIWLVLIAQLFLFFGKTALEFIRSWILLHLSTRINISLISDFFIKLMNLPISFFDVRMTGDIMQRINDHSRIERILTTSSLSVLFSVVNMLIMGSVLAYYNLQIFGIFFLGSLLYFGWIILFLKRREKLDYKRFSEVSQEQSKVIELINGMQEIKLHNAEKQKRWGWEYVQARLFKVSMEGLVLEQTQGIGSNFINELKNIFIVFLSAKLVIDGEITLGMMMAISSIVGNLNAPVMQLIGFVRELQDAKISLARLGEIHDKEDESQTESESIKDIPEKADIVLKDVSFRYTGSDTFVLDKLNLTIPKNKITAIVGVSGSGKTTLMKMLLKFYEPIEGNIFYNTIDLKNISQKSWRNHIGSVMQEGYIFNDTIANNIAVGVDIIDKHRLQYATDVANIKSYIDSLPLGYNTKIGMEGMGMSTGQKQRLLIARAVYKNPEMLFFDEATSALDANNEKEIMEKLNIFFKNKTVVVIAHRLSTVMNADQIVVLDKGKIIEQGSHKELVALKGNYYELVKNQLQLGN</sequence>
<evidence type="ECO:0000256" key="4">
    <source>
        <dbReference type="ARBA" id="ARBA00022692"/>
    </source>
</evidence>
<evidence type="ECO:0000313" key="14">
    <source>
        <dbReference type="EMBL" id="PJR04192.1"/>
    </source>
</evidence>
<evidence type="ECO:0000256" key="3">
    <source>
        <dbReference type="ARBA" id="ARBA00022475"/>
    </source>
</evidence>
<accession>A0A2M9R5Q5</accession>
<dbReference type="GO" id="GO:0016887">
    <property type="term" value="F:ATP hydrolysis activity"/>
    <property type="evidence" value="ECO:0007669"/>
    <property type="project" value="InterPro"/>
</dbReference>
<feature type="domain" description="ABC transmembrane type-1" evidence="12">
    <location>
        <begin position="198"/>
        <end position="479"/>
    </location>
</feature>
<keyword evidence="9 10" id="KW-0472">Membrane</keyword>
<dbReference type="PROSITE" id="PS50990">
    <property type="entry name" value="PEPTIDASE_C39"/>
    <property type="match status" value="1"/>
</dbReference>
<evidence type="ECO:0000256" key="5">
    <source>
        <dbReference type="ARBA" id="ARBA00022741"/>
    </source>
</evidence>
<evidence type="ECO:0000259" key="11">
    <source>
        <dbReference type="PROSITE" id="PS50893"/>
    </source>
</evidence>
<feature type="transmembrane region" description="Helical" evidence="10">
    <location>
        <begin position="336"/>
        <end position="355"/>
    </location>
</feature>
<name>A0A2M9R5Q5_9FLAO</name>
<dbReference type="GO" id="GO:0008233">
    <property type="term" value="F:peptidase activity"/>
    <property type="evidence" value="ECO:0007669"/>
    <property type="project" value="InterPro"/>
</dbReference>
<dbReference type="OrthoDB" id="9760358at2"/>
<keyword evidence="6" id="KW-0378">Hydrolase</keyword>
<evidence type="ECO:0000256" key="7">
    <source>
        <dbReference type="ARBA" id="ARBA00022840"/>
    </source>
</evidence>
<keyword evidence="15" id="KW-1185">Reference proteome</keyword>
<proteinExistence type="predicted"/>
<keyword evidence="4 10" id="KW-0812">Transmembrane</keyword>
<dbReference type="InterPro" id="IPR027417">
    <property type="entry name" value="P-loop_NTPase"/>
</dbReference>
<dbReference type="GO" id="GO:0005886">
    <property type="term" value="C:plasma membrane"/>
    <property type="evidence" value="ECO:0007669"/>
    <property type="project" value="UniProtKB-SubCell"/>
</dbReference>
<evidence type="ECO:0000256" key="10">
    <source>
        <dbReference type="SAM" id="Phobius"/>
    </source>
</evidence>